<accession>A0ABN8KMR2</accession>
<keyword evidence="5" id="KW-1185">Reference proteome</keyword>
<evidence type="ECO:0000313" key="4">
    <source>
        <dbReference type="EMBL" id="CAH2714836.1"/>
    </source>
</evidence>
<dbReference type="EMBL" id="CALBWS010000010">
    <property type="protein sequence ID" value="CAH2714836.1"/>
    <property type="molecule type" value="Genomic_DNA"/>
</dbReference>
<dbReference type="InterPro" id="IPR039298">
    <property type="entry name" value="ACOT13"/>
</dbReference>
<evidence type="ECO:0000256" key="1">
    <source>
        <dbReference type="ARBA" id="ARBA00008324"/>
    </source>
</evidence>
<dbReference type="InterPro" id="IPR029069">
    <property type="entry name" value="HotDog_dom_sf"/>
</dbReference>
<comment type="similarity">
    <text evidence="1">Belongs to the thioesterase PaaI family.</text>
</comment>
<evidence type="ECO:0000256" key="2">
    <source>
        <dbReference type="ARBA" id="ARBA00022801"/>
    </source>
</evidence>
<proteinExistence type="inferred from homology"/>
<reference evidence="4" key="1">
    <citation type="submission" date="2022-04" db="EMBL/GenBank/DDBJ databases">
        <authorList>
            <person name="Criscuolo A."/>
        </authorList>
    </citation>
    <scope>NUCLEOTIDE SEQUENCE</scope>
    <source>
        <strain evidence="4">CIP111895</strain>
    </source>
</reference>
<dbReference type="Gene3D" id="3.10.129.10">
    <property type="entry name" value="Hotdog Thioesterase"/>
    <property type="match status" value="1"/>
</dbReference>
<evidence type="ECO:0000313" key="5">
    <source>
        <dbReference type="Proteomes" id="UP000838308"/>
    </source>
</evidence>
<keyword evidence="2" id="KW-0378">Hydrolase</keyword>
<dbReference type="PANTHER" id="PTHR21660:SF1">
    <property type="entry name" value="ACYL-COENZYME A THIOESTERASE 13"/>
    <property type="match status" value="1"/>
</dbReference>
<name>A0ABN8KMR2_9BACI</name>
<organism evidence="4 5">
    <name type="scientific">Neobacillus rhizosphaerae</name>
    <dbReference type="NCBI Taxonomy" id="2880965"/>
    <lineage>
        <taxon>Bacteria</taxon>
        <taxon>Bacillati</taxon>
        <taxon>Bacillota</taxon>
        <taxon>Bacilli</taxon>
        <taxon>Bacillales</taxon>
        <taxon>Bacillaceae</taxon>
        <taxon>Neobacillus</taxon>
    </lineage>
</organism>
<dbReference type="SUPFAM" id="SSF54637">
    <property type="entry name" value="Thioesterase/thiol ester dehydrase-isomerase"/>
    <property type="match status" value="1"/>
</dbReference>
<dbReference type="NCBIfam" id="TIGR00369">
    <property type="entry name" value="unchar_dom_1"/>
    <property type="match status" value="1"/>
</dbReference>
<gene>
    <name evidence="4" type="ORF">BACCIP111895_02012</name>
</gene>
<dbReference type="RefSeq" id="WP_248735137.1">
    <property type="nucleotide sequence ID" value="NZ_CALBWS010000010.1"/>
</dbReference>
<dbReference type="InterPro" id="IPR006683">
    <property type="entry name" value="Thioestr_dom"/>
</dbReference>
<comment type="caution">
    <text evidence="4">The sequence shown here is derived from an EMBL/GenBank/DDBJ whole genome shotgun (WGS) entry which is preliminary data.</text>
</comment>
<sequence>MFIKQAFDDFLNLEYTRIDINQIKVTLPIVPLYLNSLGVVHGGIIATLADVAFGNLLPITNKECIQEVVTLDINITYLEPATGEYLVAVASPERIGRTIIHGECKIYDDKNNIVAKSSAILKKTLNK</sequence>
<protein>
    <recommendedName>
        <fullName evidence="3">Thioesterase domain-containing protein</fullName>
    </recommendedName>
</protein>
<evidence type="ECO:0000259" key="3">
    <source>
        <dbReference type="Pfam" id="PF03061"/>
    </source>
</evidence>
<feature type="domain" description="Thioesterase" evidence="3">
    <location>
        <begin position="38"/>
        <end position="113"/>
    </location>
</feature>
<dbReference type="Pfam" id="PF03061">
    <property type="entry name" value="4HBT"/>
    <property type="match status" value="1"/>
</dbReference>
<dbReference type="InterPro" id="IPR003736">
    <property type="entry name" value="PAAI_dom"/>
</dbReference>
<dbReference type="PANTHER" id="PTHR21660">
    <property type="entry name" value="THIOESTERASE SUPERFAMILY MEMBER-RELATED"/>
    <property type="match status" value="1"/>
</dbReference>
<dbReference type="Proteomes" id="UP000838308">
    <property type="component" value="Unassembled WGS sequence"/>
</dbReference>
<dbReference type="CDD" id="cd03443">
    <property type="entry name" value="PaaI_thioesterase"/>
    <property type="match status" value="1"/>
</dbReference>